<reference evidence="2" key="1">
    <citation type="journal article" date="2014" name="Int. J. Syst. Evol. Microbiol.">
        <title>Complete genome sequence of Corynebacterium casei LMG S-19264T (=DSM 44701T), isolated from a smear-ripened cheese.</title>
        <authorList>
            <consortium name="US DOE Joint Genome Institute (JGI-PGF)"/>
            <person name="Walter F."/>
            <person name="Albersmeier A."/>
            <person name="Kalinowski J."/>
            <person name="Ruckert C."/>
        </authorList>
    </citation>
    <scope>NUCLEOTIDE SEQUENCE</scope>
    <source>
        <strain evidence="2">CGMCC 4.7306</strain>
    </source>
</reference>
<reference evidence="2" key="2">
    <citation type="submission" date="2020-09" db="EMBL/GenBank/DDBJ databases">
        <authorList>
            <person name="Sun Q."/>
            <person name="Zhou Y."/>
        </authorList>
    </citation>
    <scope>NUCLEOTIDE SEQUENCE</scope>
    <source>
        <strain evidence="2">CGMCC 4.7306</strain>
    </source>
</reference>
<evidence type="ECO:0000256" key="1">
    <source>
        <dbReference type="SAM" id="Phobius"/>
    </source>
</evidence>
<keyword evidence="3" id="KW-1185">Reference proteome</keyword>
<dbReference type="EMBL" id="BMMZ01000015">
    <property type="protein sequence ID" value="GGL80293.1"/>
    <property type="molecule type" value="Genomic_DNA"/>
</dbReference>
<accession>A0A917SH85</accession>
<evidence type="ECO:0000313" key="3">
    <source>
        <dbReference type="Proteomes" id="UP000613840"/>
    </source>
</evidence>
<protein>
    <submittedName>
        <fullName evidence="2">Membrane protein</fullName>
    </submittedName>
</protein>
<comment type="caution">
    <text evidence="2">The sequence shown here is derived from an EMBL/GenBank/DDBJ whole genome shotgun (WGS) entry which is preliminary data.</text>
</comment>
<dbReference type="Proteomes" id="UP000613840">
    <property type="component" value="Unassembled WGS sequence"/>
</dbReference>
<keyword evidence="1" id="KW-1133">Transmembrane helix</keyword>
<keyword evidence="1" id="KW-0472">Membrane</keyword>
<dbReference type="PANTHER" id="PTHR37314:SF4">
    <property type="entry name" value="UPF0700 TRANSMEMBRANE PROTEIN YOAK"/>
    <property type="match status" value="1"/>
</dbReference>
<proteinExistence type="predicted"/>
<feature type="transmembrane region" description="Helical" evidence="1">
    <location>
        <begin position="23"/>
        <end position="41"/>
    </location>
</feature>
<dbReference type="PANTHER" id="PTHR37314">
    <property type="entry name" value="SLR0142 PROTEIN"/>
    <property type="match status" value="1"/>
</dbReference>
<name>A0A917SH85_9ACTN</name>
<organism evidence="2 3">
    <name type="scientific">Microlunatus endophyticus</name>
    <dbReference type="NCBI Taxonomy" id="1716077"/>
    <lineage>
        <taxon>Bacteria</taxon>
        <taxon>Bacillati</taxon>
        <taxon>Actinomycetota</taxon>
        <taxon>Actinomycetes</taxon>
        <taxon>Propionibacteriales</taxon>
        <taxon>Propionibacteriaceae</taxon>
        <taxon>Microlunatus</taxon>
    </lineage>
</organism>
<feature type="transmembrane region" description="Helical" evidence="1">
    <location>
        <begin position="195"/>
        <end position="213"/>
    </location>
</feature>
<sequence>MKEQLASGWHTIAPRPDDPHGPLSPLLLLLTVVTGLVDAFSYLELGRVFVANMTGNVVFLAFALGGASGFVWWASLSAVITFVVGALLGGRIAHRWAAHRGRHLLLGSAFQAILVIAALVVTIVLAPPASGQSYAGVPLGVLVVLLGVAMGLQNATARALAVPDLTTTVLTLTLTGISADSAAGGGTNSHFGRRALSILTMFLGGLFGALLVVKGHGRWTLLIAVVLLLIVVVSALRVSSSTAAWATIDP</sequence>
<evidence type="ECO:0000313" key="2">
    <source>
        <dbReference type="EMBL" id="GGL80293.1"/>
    </source>
</evidence>
<feature type="transmembrane region" description="Helical" evidence="1">
    <location>
        <begin position="70"/>
        <end position="92"/>
    </location>
</feature>
<keyword evidence="1" id="KW-0812">Transmembrane</keyword>
<gene>
    <name evidence="2" type="ORF">GCM10011575_43230</name>
</gene>
<feature type="transmembrane region" description="Helical" evidence="1">
    <location>
        <begin position="132"/>
        <end position="152"/>
    </location>
</feature>
<feature type="transmembrane region" description="Helical" evidence="1">
    <location>
        <begin position="104"/>
        <end position="126"/>
    </location>
</feature>
<dbReference type="AlphaFoldDB" id="A0A917SH85"/>
<dbReference type="Pfam" id="PF06912">
    <property type="entry name" value="DUF1275"/>
    <property type="match status" value="1"/>
</dbReference>
<feature type="transmembrane region" description="Helical" evidence="1">
    <location>
        <begin position="219"/>
        <end position="238"/>
    </location>
</feature>
<dbReference type="RefSeq" id="WP_188897749.1">
    <property type="nucleotide sequence ID" value="NZ_BMMZ01000015.1"/>
</dbReference>
<dbReference type="InterPro" id="IPR010699">
    <property type="entry name" value="DUF1275"/>
</dbReference>
<feature type="transmembrane region" description="Helical" evidence="1">
    <location>
        <begin position="48"/>
        <end position="64"/>
    </location>
</feature>